<dbReference type="InterPro" id="IPR039884">
    <property type="entry name" value="R3HC1/R3HCL"/>
</dbReference>
<sequence>SRDIDIKWVDDTHALVVFSNSNAATEALKYIYPNVKLRPLSQAIKESKLKARKCSEFLQPFKQRPQTSASLARRLVTQSLGLRDRITPEQRAAERKKLIEAKERKRMAAKQGNDVWEGNV</sequence>
<dbReference type="AlphaFoldDB" id="A0A7R9MSG3"/>
<dbReference type="EMBL" id="CAJPVJ010041845">
    <property type="protein sequence ID" value="CAG2182037.1"/>
    <property type="molecule type" value="Genomic_DNA"/>
</dbReference>
<dbReference type="Gene3D" id="3.30.70.330">
    <property type="match status" value="1"/>
</dbReference>
<proteinExistence type="predicted"/>
<dbReference type="PANTHER" id="PTHR21678:SF0">
    <property type="entry name" value="C3H1-TYPE DOMAIN-CONTAINING PROTEIN"/>
    <property type="match status" value="1"/>
</dbReference>
<reference evidence="1" key="1">
    <citation type="submission" date="2020-11" db="EMBL/GenBank/DDBJ databases">
        <authorList>
            <person name="Tran Van P."/>
        </authorList>
    </citation>
    <scope>NUCLEOTIDE SEQUENCE</scope>
</reference>
<gene>
    <name evidence="1" type="ORF">ONB1V03_LOCUS21458</name>
</gene>
<evidence type="ECO:0000313" key="2">
    <source>
        <dbReference type="Proteomes" id="UP000728032"/>
    </source>
</evidence>
<dbReference type="InterPro" id="IPR012677">
    <property type="entry name" value="Nucleotide-bd_a/b_plait_sf"/>
</dbReference>
<accession>A0A7R9MSG3</accession>
<keyword evidence="2" id="KW-1185">Reference proteome</keyword>
<dbReference type="Proteomes" id="UP000728032">
    <property type="component" value="Unassembled WGS sequence"/>
</dbReference>
<dbReference type="PANTHER" id="PTHR21678">
    <property type="entry name" value="GROWTH INHIBITION AND DIFFERENTIATION RELATED PROTEIN 88"/>
    <property type="match status" value="1"/>
</dbReference>
<dbReference type="OrthoDB" id="5418203at2759"/>
<name>A0A7R9MSG3_9ACAR</name>
<dbReference type="EMBL" id="OC956670">
    <property type="protein sequence ID" value="CAD7664900.1"/>
    <property type="molecule type" value="Genomic_DNA"/>
</dbReference>
<protein>
    <submittedName>
        <fullName evidence="1">Uncharacterized protein</fullName>
    </submittedName>
</protein>
<feature type="non-terminal residue" evidence="1">
    <location>
        <position position="120"/>
    </location>
</feature>
<evidence type="ECO:0000313" key="1">
    <source>
        <dbReference type="EMBL" id="CAD7664900.1"/>
    </source>
</evidence>
<organism evidence="1">
    <name type="scientific">Oppiella nova</name>
    <dbReference type="NCBI Taxonomy" id="334625"/>
    <lineage>
        <taxon>Eukaryota</taxon>
        <taxon>Metazoa</taxon>
        <taxon>Ecdysozoa</taxon>
        <taxon>Arthropoda</taxon>
        <taxon>Chelicerata</taxon>
        <taxon>Arachnida</taxon>
        <taxon>Acari</taxon>
        <taxon>Acariformes</taxon>
        <taxon>Sarcoptiformes</taxon>
        <taxon>Oribatida</taxon>
        <taxon>Brachypylina</taxon>
        <taxon>Oppioidea</taxon>
        <taxon>Oppiidae</taxon>
        <taxon>Oppiella</taxon>
    </lineage>
</organism>